<evidence type="ECO:0000313" key="2">
    <source>
        <dbReference type="Proteomes" id="UP001497744"/>
    </source>
</evidence>
<reference evidence="1 2" key="1">
    <citation type="submission" date="2021-06" db="EMBL/GenBank/DDBJ databases">
        <title>Genome sequence of Babesia caballi.</title>
        <authorList>
            <person name="Yamagishi J."/>
            <person name="Kidaka T."/>
            <person name="Ochi A."/>
        </authorList>
    </citation>
    <scope>NUCLEOTIDE SEQUENCE [LARGE SCALE GENOMIC DNA]</scope>
    <source>
        <strain evidence="1">USDA-D6B2</strain>
    </source>
</reference>
<comment type="caution">
    <text evidence="1">The sequence shown here is derived from an EMBL/GenBank/DDBJ whole genome shotgun (WGS) entry which is preliminary data.</text>
</comment>
<accession>A0AAV4LNE7</accession>
<name>A0AAV4LNE7_BABCB</name>
<proteinExistence type="predicted"/>
<gene>
    <name evidence="1" type="ORF">BcabD6B2_06980</name>
</gene>
<dbReference type="Proteomes" id="UP001497744">
    <property type="component" value="Unassembled WGS sequence"/>
</dbReference>
<dbReference type="GeneID" id="94192746"/>
<sequence>MLRLSIIRLSQPLLDCPSNLKEAIDWILRVTGKDGGTSKSGTQQLAEAGSKLLESVKASSTELQEMLDKIKQALKSNLNGIINALGDGLKGFRDEVLSNKKNVYQQLSNSSSTDVPKAGEIFLGCVPLCFYGLSYLYWRCSDQGGWKALTFSDTTSPALKHFMEAAGFDTKKHINPSKSGADIATALQNFNSFHSTINGKPSFTHFLKSLRSAASTTTHPLSTLFLGATFYFESKRPKTHKSPSTIRQMLFWLCALNTSPHFIDLMDRFSDVIGADFQVAVSGRAGGHGLQTLSADDLAVNLVTSSLLSSNILVTIQGLGDPENPLLHEIYGISEFSYPSSGTALFNALSDYTYALQFQLLFLFQQCSRSTIHGCAWQDCKYGSGVAAHSDSHICPSKCTSNHTSGNHIANCTHTCSGHSPLQAFLTDNLKGFSPPTETNRHIYADHHPGSMCHVTMGFSPEHIKVVDKKGSDIQKTLRPLCGSDMSPSVNFVKNSHALQSAHLEIWVMCSGSICN</sequence>
<evidence type="ECO:0000313" key="1">
    <source>
        <dbReference type="EMBL" id="GIX61263.1"/>
    </source>
</evidence>
<organism evidence="1 2">
    <name type="scientific">Babesia caballi</name>
    <dbReference type="NCBI Taxonomy" id="5871"/>
    <lineage>
        <taxon>Eukaryota</taxon>
        <taxon>Sar</taxon>
        <taxon>Alveolata</taxon>
        <taxon>Apicomplexa</taxon>
        <taxon>Aconoidasida</taxon>
        <taxon>Piroplasmida</taxon>
        <taxon>Babesiidae</taxon>
        <taxon>Babesia</taxon>
    </lineage>
</organism>
<dbReference type="EMBL" id="BPLF01000001">
    <property type="protein sequence ID" value="GIX61263.1"/>
    <property type="molecule type" value="Genomic_DNA"/>
</dbReference>
<protein>
    <submittedName>
        <fullName evidence="1">Variant erythrocyte surface antigen-1 family protein</fullName>
    </submittedName>
</protein>
<dbReference type="RefSeq" id="XP_067713334.1">
    <property type="nucleotide sequence ID" value="XM_067857233.1"/>
</dbReference>
<dbReference type="AlphaFoldDB" id="A0AAV4LNE7"/>
<keyword evidence="2" id="KW-1185">Reference proteome</keyword>